<dbReference type="Pfam" id="PF08240">
    <property type="entry name" value="ADH_N"/>
    <property type="match status" value="1"/>
</dbReference>
<dbReference type="InterPro" id="IPR013149">
    <property type="entry name" value="ADH-like_C"/>
</dbReference>
<evidence type="ECO:0000256" key="2">
    <source>
        <dbReference type="ARBA" id="ARBA00023002"/>
    </source>
</evidence>
<dbReference type="OrthoDB" id="9785812at2"/>
<dbReference type="Pfam" id="PF00107">
    <property type="entry name" value="ADH_zinc_N"/>
    <property type="match status" value="1"/>
</dbReference>
<dbReference type="Proteomes" id="UP000242258">
    <property type="component" value="Unassembled WGS sequence"/>
</dbReference>
<dbReference type="PANTHER" id="PTHR48106:SF18">
    <property type="entry name" value="QUINONE OXIDOREDUCTASE PIG3"/>
    <property type="match status" value="1"/>
</dbReference>
<sequence length="324" mass="34962">MQAIIVKQPGKNSSLELTTLALPTANAEQLLIKVAAAGVNRADLVQRQGLYPPPAGESDVLGLEVAGTVVAAPAHLQHWQGKQVFGLVPGGGYAEYAVLHHQHAMLLPEGFTMVQAAATAEVFLTAYQLLFLHGQIQAKQKVLIHAGASGVGTAAIQLAKFFGAEVAVTASTDEKLALCKQLGADITINYKQQRFEQILAQLWPKGANLVLDPVAGDYVQREIAILALDAKIVLYAMMGGRRLPELDLAPLFKQRGHIICSTLRNRSDVYKADLTKQFIANCGAALTAGKLQPVIQQQYHWHQAAEAHQLMASNQTQGKLVLRF</sequence>
<dbReference type="InterPro" id="IPR013154">
    <property type="entry name" value="ADH-like_N"/>
</dbReference>
<keyword evidence="2" id="KW-0560">Oxidoreductase</keyword>
<comment type="caution">
    <text evidence="4">The sequence shown here is derived from an EMBL/GenBank/DDBJ whole genome shotgun (WGS) entry which is preliminary data.</text>
</comment>
<evidence type="ECO:0000259" key="3">
    <source>
        <dbReference type="SMART" id="SM00829"/>
    </source>
</evidence>
<dbReference type="NCBIfam" id="TIGR02824">
    <property type="entry name" value="quinone_pig3"/>
    <property type="match status" value="1"/>
</dbReference>
<dbReference type="SUPFAM" id="SSF51735">
    <property type="entry name" value="NAD(P)-binding Rossmann-fold domains"/>
    <property type="match status" value="1"/>
</dbReference>
<dbReference type="PANTHER" id="PTHR48106">
    <property type="entry name" value="QUINONE OXIDOREDUCTASE PIG3-RELATED"/>
    <property type="match status" value="1"/>
</dbReference>
<dbReference type="InterPro" id="IPR036291">
    <property type="entry name" value="NAD(P)-bd_dom_sf"/>
</dbReference>
<dbReference type="SUPFAM" id="SSF50129">
    <property type="entry name" value="GroES-like"/>
    <property type="match status" value="1"/>
</dbReference>
<protein>
    <submittedName>
        <fullName evidence="4">NADPH quinone oxidoreductase</fullName>
    </submittedName>
</protein>
<dbReference type="InterPro" id="IPR011032">
    <property type="entry name" value="GroES-like_sf"/>
</dbReference>
<dbReference type="Gene3D" id="3.40.50.720">
    <property type="entry name" value="NAD(P)-binding Rossmann-like Domain"/>
    <property type="match status" value="1"/>
</dbReference>
<reference evidence="5" key="1">
    <citation type="submission" date="2016-09" db="EMBL/GenBank/DDBJ databases">
        <authorList>
            <person name="Wan X."/>
            <person name="Hou S."/>
        </authorList>
    </citation>
    <scope>NUCLEOTIDE SEQUENCE [LARGE SCALE GENOMIC DNA]</scope>
    <source>
        <strain evidence="5">KH87</strain>
    </source>
</reference>
<keyword evidence="5" id="KW-1185">Reference proteome</keyword>
<name>A0A1E7Q9Y7_9GAMM</name>
<dbReference type="InterPro" id="IPR020843">
    <property type="entry name" value="ER"/>
</dbReference>
<dbReference type="STRING" id="1628148.BI198_07835"/>
<dbReference type="Gene3D" id="3.90.180.10">
    <property type="entry name" value="Medium-chain alcohol dehydrogenases, catalytic domain"/>
    <property type="match status" value="1"/>
</dbReference>
<dbReference type="CDD" id="cd05276">
    <property type="entry name" value="p53_inducible_oxidoreductase"/>
    <property type="match status" value="1"/>
</dbReference>
<keyword evidence="1" id="KW-0521">NADP</keyword>
<proteinExistence type="predicted"/>
<accession>A0A1E7Q9Y7</accession>
<evidence type="ECO:0000256" key="1">
    <source>
        <dbReference type="ARBA" id="ARBA00022857"/>
    </source>
</evidence>
<dbReference type="AlphaFoldDB" id="A0A1E7Q9Y7"/>
<gene>
    <name evidence="4" type="ORF">BI198_07835</name>
</gene>
<evidence type="ECO:0000313" key="5">
    <source>
        <dbReference type="Proteomes" id="UP000242258"/>
    </source>
</evidence>
<dbReference type="EMBL" id="MKEK01000001">
    <property type="protein sequence ID" value="OEY71005.1"/>
    <property type="molecule type" value="Genomic_DNA"/>
</dbReference>
<dbReference type="InterPro" id="IPR014189">
    <property type="entry name" value="Quinone_OxRdtase_PIG3"/>
</dbReference>
<evidence type="ECO:0000313" key="4">
    <source>
        <dbReference type="EMBL" id="OEY71005.1"/>
    </source>
</evidence>
<feature type="domain" description="Enoyl reductase (ER)" evidence="3">
    <location>
        <begin position="10"/>
        <end position="322"/>
    </location>
</feature>
<dbReference type="GO" id="GO:0070402">
    <property type="term" value="F:NADPH binding"/>
    <property type="evidence" value="ECO:0007669"/>
    <property type="project" value="TreeGrafter"/>
</dbReference>
<organism evidence="4 5">
    <name type="scientific">Rheinheimera salexigens</name>
    <dbReference type="NCBI Taxonomy" id="1628148"/>
    <lineage>
        <taxon>Bacteria</taxon>
        <taxon>Pseudomonadati</taxon>
        <taxon>Pseudomonadota</taxon>
        <taxon>Gammaproteobacteria</taxon>
        <taxon>Chromatiales</taxon>
        <taxon>Chromatiaceae</taxon>
        <taxon>Rheinheimera</taxon>
    </lineage>
</organism>
<dbReference type="GO" id="GO:0016651">
    <property type="term" value="F:oxidoreductase activity, acting on NAD(P)H"/>
    <property type="evidence" value="ECO:0007669"/>
    <property type="project" value="TreeGrafter"/>
</dbReference>
<dbReference type="SMART" id="SM00829">
    <property type="entry name" value="PKS_ER"/>
    <property type="match status" value="1"/>
</dbReference>